<dbReference type="STRING" id="1631249.BQ8794_60133"/>
<dbReference type="RefSeq" id="WP_077381882.1">
    <property type="nucleotide sequence ID" value="NZ_FTPD01000056.1"/>
</dbReference>
<evidence type="ECO:0000313" key="2">
    <source>
        <dbReference type="EMBL" id="SIT58824.1"/>
    </source>
</evidence>
<sequence>MDKNDGDNLPEGFPGNLPEDPVILADIKKRISREIDGKIGPDGLAVTEARRDRNLVGEWEEADAALDSQPSVVPFFLVLYVLSMLGLVGYAIARWYFLWRA</sequence>
<accession>A0A1R3VK60</accession>
<dbReference type="AlphaFoldDB" id="A0A1R3VK60"/>
<protein>
    <submittedName>
        <fullName evidence="2">Uncharacterized protein</fullName>
    </submittedName>
</protein>
<dbReference type="EMBL" id="FTPD01000056">
    <property type="protein sequence ID" value="SIT58824.1"/>
    <property type="molecule type" value="Genomic_DNA"/>
</dbReference>
<keyword evidence="3" id="KW-1185">Reference proteome</keyword>
<evidence type="ECO:0000313" key="3">
    <source>
        <dbReference type="Proteomes" id="UP000188388"/>
    </source>
</evidence>
<dbReference type="Proteomes" id="UP000188388">
    <property type="component" value="Unassembled WGS sequence"/>
</dbReference>
<evidence type="ECO:0000256" key="1">
    <source>
        <dbReference type="SAM" id="Phobius"/>
    </source>
</evidence>
<keyword evidence="1" id="KW-0472">Membrane</keyword>
<feature type="transmembrane region" description="Helical" evidence="1">
    <location>
        <begin position="75"/>
        <end position="97"/>
    </location>
</feature>
<proteinExistence type="predicted"/>
<gene>
    <name evidence="2" type="ORF">BQ8794_60133</name>
</gene>
<organism evidence="2 3">
    <name type="scientific">Mesorhizobium prunaredense</name>
    <dbReference type="NCBI Taxonomy" id="1631249"/>
    <lineage>
        <taxon>Bacteria</taxon>
        <taxon>Pseudomonadati</taxon>
        <taxon>Pseudomonadota</taxon>
        <taxon>Alphaproteobacteria</taxon>
        <taxon>Hyphomicrobiales</taxon>
        <taxon>Phyllobacteriaceae</taxon>
        <taxon>Mesorhizobium</taxon>
    </lineage>
</organism>
<name>A0A1R3VK60_9HYPH</name>
<keyword evidence="1" id="KW-1133">Transmembrane helix</keyword>
<reference evidence="3" key="1">
    <citation type="submission" date="2017-01" db="EMBL/GenBank/DDBJ databases">
        <authorList>
            <person name="Brunel B."/>
        </authorList>
    </citation>
    <scope>NUCLEOTIDE SEQUENCE [LARGE SCALE GENOMIC DNA]</scope>
</reference>
<keyword evidence="1" id="KW-0812">Transmembrane</keyword>